<feature type="compositionally biased region" description="Low complexity" evidence="7">
    <location>
        <begin position="485"/>
        <end position="496"/>
    </location>
</feature>
<keyword evidence="9" id="KW-1185">Reference proteome</keyword>
<evidence type="ECO:0000256" key="5">
    <source>
        <dbReference type="ARBA" id="ARBA00049654"/>
    </source>
</evidence>
<keyword evidence="1" id="KW-0479">Metal-binding</keyword>
<keyword evidence="3" id="KW-0862">Zinc</keyword>
<dbReference type="STRING" id="6248.A0A0K0DYL4"/>
<comment type="similarity">
    <text evidence="5">Belongs to the BCD1 family.</text>
</comment>
<feature type="region of interest" description="Disordered" evidence="7">
    <location>
        <begin position="294"/>
        <end position="313"/>
    </location>
</feature>
<evidence type="ECO:0000256" key="7">
    <source>
        <dbReference type="SAM" id="MobiDB-lite"/>
    </source>
</evidence>
<dbReference type="Pfam" id="PF04438">
    <property type="entry name" value="zf-HIT"/>
    <property type="match status" value="1"/>
</dbReference>
<evidence type="ECO:0000256" key="6">
    <source>
        <dbReference type="PROSITE-ProRule" id="PRU00453"/>
    </source>
</evidence>
<dbReference type="Gene3D" id="3.30.60.190">
    <property type="match status" value="1"/>
</dbReference>
<dbReference type="Pfam" id="PF25790">
    <property type="entry name" value="BCD1"/>
    <property type="match status" value="1"/>
</dbReference>
<accession>A0A0K0DYL4</accession>
<feature type="domain" description="HIT-type" evidence="8">
    <location>
        <begin position="18"/>
        <end position="52"/>
    </location>
</feature>
<dbReference type="WBParaSite" id="TCONS_00006541.p1">
    <property type="protein sequence ID" value="TCONS_00006541.p1"/>
    <property type="gene ID" value="XLOC_004679"/>
</dbReference>
<evidence type="ECO:0000313" key="9">
    <source>
        <dbReference type="Proteomes" id="UP000035681"/>
    </source>
</evidence>
<evidence type="ECO:0000256" key="4">
    <source>
        <dbReference type="ARBA" id="ARBA00049598"/>
    </source>
</evidence>
<keyword evidence="2 6" id="KW-0863">Zinc-finger</keyword>
<dbReference type="Proteomes" id="UP000035681">
    <property type="component" value="Unplaced"/>
</dbReference>
<dbReference type="PROSITE" id="PS51083">
    <property type="entry name" value="ZF_HIT"/>
    <property type="match status" value="1"/>
</dbReference>
<evidence type="ECO:0000259" key="8">
    <source>
        <dbReference type="PROSITE" id="PS51083"/>
    </source>
</evidence>
<dbReference type="SUPFAM" id="SSF144232">
    <property type="entry name" value="HIT/MYND zinc finger-like"/>
    <property type="match status" value="1"/>
</dbReference>
<dbReference type="AlphaFoldDB" id="A0A0K0DYL4"/>
<reference evidence="10" key="1">
    <citation type="submission" date="2015-08" db="UniProtKB">
        <authorList>
            <consortium name="WormBaseParasite"/>
        </authorList>
    </citation>
    <scope>IDENTIFICATION</scope>
</reference>
<dbReference type="GO" id="GO:0000463">
    <property type="term" value="P:maturation of LSU-rRNA from tricistronic rRNA transcript (SSU-rRNA, 5.8S rRNA, LSU-rRNA)"/>
    <property type="evidence" value="ECO:0007669"/>
    <property type="project" value="TreeGrafter"/>
</dbReference>
<evidence type="ECO:0000256" key="3">
    <source>
        <dbReference type="ARBA" id="ARBA00022833"/>
    </source>
</evidence>
<evidence type="ECO:0000256" key="2">
    <source>
        <dbReference type="ARBA" id="ARBA00022771"/>
    </source>
</evidence>
<dbReference type="InterPro" id="IPR057721">
    <property type="entry name" value="BCD1_alpha/beta"/>
</dbReference>
<feature type="region of interest" description="Disordered" evidence="7">
    <location>
        <begin position="473"/>
        <end position="508"/>
    </location>
</feature>
<sequence>MLDLQNMDLKEKDLTSFCQVCNIEKHKYRCPKCQYKTCSLVCCKQHKEEYNCDGIKPPFIPISKFSEFNDEKSIEDQRFLCNLSQSILKDNKYGQKRKSFHNQNYEDFNIDGKKSKEQKLDEKFSGENFNHHSTEIHDNNDSEKNVYCLNNQDKQLFSNCHKKRIWLQYNEDKNFEGSRYESYSDVINWSIKLEFIKEFNEDGTMKIVKHNDSSQYNVEKKYSSNLINMDLKEEQNLEGSVNSSDTNIIVSESIPSFNVKEIHKESQSISKCSLVDNDDKNKNEENVLVKTVASSLEEGECEESDNDESPKEISSKIVPTEEDIKAECMEPESRNEIFFEDTKKIEVKENECFTYIARNIVESIKVSTLIKQFIKPKPYGVVVSKSELDNKIMSHFISAGMDNIIVYMKVPIEGKERYYVIDMDKSILDNLRNRYILNVPTFIITLNTECSKIKTLSEKESLELHEYYKEKRNKHINGNRQNTDRNIFNRRNFNRNQRGKFNNRRGKN</sequence>
<evidence type="ECO:0000313" key="11">
    <source>
        <dbReference type="WBParaSite" id="TCONS_00006541.p1"/>
    </source>
</evidence>
<name>A0A0K0DYL4_STRER</name>
<comment type="function">
    <text evidence="4">Required for box C/D snoRNAs accumulation involved in snoRNA processing, snoRNA transport to the nucleolus and ribosome biogenesis.</text>
</comment>
<dbReference type="PANTHER" id="PTHR13483:SF11">
    <property type="entry name" value="ZINC FINGER HIT DOMAIN-CONTAINING PROTEIN 3"/>
    <property type="match status" value="1"/>
</dbReference>
<dbReference type="GO" id="GO:0008270">
    <property type="term" value="F:zinc ion binding"/>
    <property type="evidence" value="ECO:0007669"/>
    <property type="project" value="UniProtKB-UniRule"/>
</dbReference>
<feature type="compositionally biased region" description="Acidic residues" evidence="7">
    <location>
        <begin position="297"/>
        <end position="307"/>
    </location>
</feature>
<dbReference type="GO" id="GO:0070761">
    <property type="term" value="C:pre-snoRNP complex"/>
    <property type="evidence" value="ECO:0007669"/>
    <property type="project" value="TreeGrafter"/>
</dbReference>
<dbReference type="InterPro" id="IPR051639">
    <property type="entry name" value="BCD1"/>
</dbReference>
<dbReference type="GO" id="GO:0005634">
    <property type="term" value="C:nucleus"/>
    <property type="evidence" value="ECO:0007669"/>
    <property type="project" value="TreeGrafter"/>
</dbReference>
<dbReference type="CDD" id="cd23023">
    <property type="entry name" value="zf-HIT_BCD1"/>
    <property type="match status" value="1"/>
</dbReference>
<dbReference type="PANTHER" id="PTHR13483">
    <property type="entry name" value="BOX C_D SNORNA PROTEIN 1-RELATED"/>
    <property type="match status" value="1"/>
</dbReference>
<feature type="compositionally biased region" description="Basic residues" evidence="7">
    <location>
        <begin position="497"/>
        <end position="508"/>
    </location>
</feature>
<dbReference type="GO" id="GO:0000492">
    <property type="term" value="P:box C/D snoRNP assembly"/>
    <property type="evidence" value="ECO:0007669"/>
    <property type="project" value="TreeGrafter"/>
</dbReference>
<organism evidence="10">
    <name type="scientific">Strongyloides stercoralis</name>
    <name type="common">Threadworm</name>
    <dbReference type="NCBI Taxonomy" id="6248"/>
    <lineage>
        <taxon>Eukaryota</taxon>
        <taxon>Metazoa</taxon>
        <taxon>Ecdysozoa</taxon>
        <taxon>Nematoda</taxon>
        <taxon>Chromadorea</taxon>
        <taxon>Rhabditida</taxon>
        <taxon>Tylenchina</taxon>
        <taxon>Panagrolaimomorpha</taxon>
        <taxon>Strongyloidoidea</taxon>
        <taxon>Strongyloididae</taxon>
        <taxon>Strongyloides</taxon>
    </lineage>
</organism>
<evidence type="ECO:0000313" key="10">
    <source>
        <dbReference type="WBParaSite" id="SSTP_0000233100.1"/>
    </source>
</evidence>
<dbReference type="GO" id="GO:0048254">
    <property type="term" value="P:snoRNA localization"/>
    <property type="evidence" value="ECO:0007669"/>
    <property type="project" value="TreeGrafter"/>
</dbReference>
<dbReference type="WBParaSite" id="SSTP_0000233100.1">
    <property type="protein sequence ID" value="SSTP_0000233100.1"/>
    <property type="gene ID" value="SSTP_0000233100"/>
</dbReference>
<proteinExistence type="inferred from homology"/>
<dbReference type="InterPro" id="IPR007529">
    <property type="entry name" value="Znf_HIT"/>
</dbReference>
<protein>
    <submittedName>
        <fullName evidence="10 11">HIT-type domain-containing protein</fullName>
    </submittedName>
</protein>
<evidence type="ECO:0000256" key="1">
    <source>
        <dbReference type="ARBA" id="ARBA00022723"/>
    </source>
</evidence>